<organism evidence="1 2">
    <name type="scientific">Taxus chinensis</name>
    <name type="common">Chinese yew</name>
    <name type="synonym">Taxus wallichiana var. chinensis</name>
    <dbReference type="NCBI Taxonomy" id="29808"/>
    <lineage>
        <taxon>Eukaryota</taxon>
        <taxon>Viridiplantae</taxon>
        <taxon>Streptophyta</taxon>
        <taxon>Embryophyta</taxon>
        <taxon>Tracheophyta</taxon>
        <taxon>Spermatophyta</taxon>
        <taxon>Pinopsida</taxon>
        <taxon>Pinidae</taxon>
        <taxon>Conifers II</taxon>
        <taxon>Cupressales</taxon>
        <taxon>Taxaceae</taxon>
        <taxon>Taxus</taxon>
    </lineage>
</organism>
<evidence type="ECO:0000313" key="1">
    <source>
        <dbReference type="EMBL" id="KAH9307569.1"/>
    </source>
</evidence>
<dbReference type="EMBL" id="JAHRHJ020000007">
    <property type="protein sequence ID" value="KAH9307569.1"/>
    <property type="molecule type" value="Genomic_DNA"/>
</dbReference>
<reference evidence="1 2" key="1">
    <citation type="journal article" date="2021" name="Nat. Plants">
        <title>The Taxus genome provides insights into paclitaxel biosynthesis.</title>
        <authorList>
            <person name="Xiong X."/>
            <person name="Gou J."/>
            <person name="Liao Q."/>
            <person name="Li Y."/>
            <person name="Zhou Q."/>
            <person name="Bi G."/>
            <person name="Li C."/>
            <person name="Du R."/>
            <person name="Wang X."/>
            <person name="Sun T."/>
            <person name="Guo L."/>
            <person name="Liang H."/>
            <person name="Lu P."/>
            <person name="Wu Y."/>
            <person name="Zhang Z."/>
            <person name="Ro D.K."/>
            <person name="Shang Y."/>
            <person name="Huang S."/>
            <person name="Yan J."/>
        </authorList>
    </citation>
    <scope>NUCLEOTIDE SEQUENCE [LARGE SCALE GENOMIC DNA]</scope>
    <source>
        <strain evidence="1">Ta-2019</strain>
    </source>
</reference>
<name>A0AA38FNC5_TAXCH</name>
<dbReference type="AlphaFoldDB" id="A0AA38FNC5"/>
<comment type="caution">
    <text evidence="1">The sequence shown here is derived from an EMBL/GenBank/DDBJ whole genome shotgun (WGS) entry which is preliminary data.</text>
</comment>
<dbReference type="Proteomes" id="UP000824469">
    <property type="component" value="Unassembled WGS sequence"/>
</dbReference>
<evidence type="ECO:0000313" key="2">
    <source>
        <dbReference type="Proteomes" id="UP000824469"/>
    </source>
</evidence>
<proteinExistence type="predicted"/>
<feature type="non-terminal residue" evidence="1">
    <location>
        <position position="76"/>
    </location>
</feature>
<sequence length="76" mass="8061">VVIGVFDANVGEGIDVRDVGIGVDINGAEIGAKDESDVIDWGMIEVDEVDGIVKFYADVVRVEEGVGSRQVVKVDI</sequence>
<gene>
    <name evidence="1" type="ORF">KI387_035480</name>
</gene>
<feature type="non-terminal residue" evidence="1">
    <location>
        <position position="1"/>
    </location>
</feature>
<keyword evidence="2" id="KW-1185">Reference proteome</keyword>
<accession>A0AA38FNC5</accession>
<protein>
    <submittedName>
        <fullName evidence="1">Uncharacterized protein</fullName>
    </submittedName>
</protein>